<dbReference type="Gene3D" id="2.60.34.10">
    <property type="entry name" value="Substrate Binding Domain Of DNAk, Chain A, domain 1"/>
    <property type="match status" value="1"/>
</dbReference>
<reference evidence="5 6" key="1">
    <citation type="journal article" date="2017" name="Nat. Commun.">
        <title>Genome assembly with in vitro proximity ligation data and whole-genome triplication in lettuce.</title>
        <authorList>
            <person name="Reyes-Chin-Wo S."/>
            <person name="Wang Z."/>
            <person name="Yang X."/>
            <person name="Kozik A."/>
            <person name="Arikit S."/>
            <person name="Song C."/>
            <person name="Xia L."/>
            <person name="Froenicke L."/>
            <person name="Lavelle D.O."/>
            <person name="Truco M.J."/>
            <person name="Xia R."/>
            <person name="Zhu S."/>
            <person name="Xu C."/>
            <person name="Xu H."/>
            <person name="Xu X."/>
            <person name="Cox K."/>
            <person name="Korf I."/>
            <person name="Meyers B.C."/>
            <person name="Michelmore R.W."/>
        </authorList>
    </citation>
    <scope>NUCLEOTIDE SEQUENCE [LARGE SCALE GENOMIC DNA]</scope>
    <source>
        <strain evidence="6">cv. Salinas</strain>
        <tissue evidence="5">Seedlings</tissue>
    </source>
</reference>
<dbReference type="GO" id="GO:0005524">
    <property type="term" value="F:ATP binding"/>
    <property type="evidence" value="ECO:0007669"/>
    <property type="project" value="UniProtKB-KW"/>
</dbReference>
<dbReference type="FunFam" id="3.90.640.10:FF:000004">
    <property type="entry name" value="Heat shock 70 kDa protein 4"/>
    <property type="match status" value="1"/>
</dbReference>
<accession>A0A9R1UZD1</accession>
<dbReference type="SUPFAM" id="SSF53067">
    <property type="entry name" value="Actin-like ATPase domain"/>
    <property type="match status" value="2"/>
</dbReference>
<dbReference type="EMBL" id="NBSK02000007">
    <property type="protein sequence ID" value="KAJ0196805.1"/>
    <property type="molecule type" value="Genomic_DNA"/>
</dbReference>
<protein>
    <recommendedName>
        <fullName evidence="7">Heat shock 70 kDa protein 16</fullName>
    </recommendedName>
</protein>
<dbReference type="GO" id="GO:0000774">
    <property type="term" value="F:adenyl-nucleotide exchange factor activity"/>
    <property type="evidence" value="ECO:0000318"/>
    <property type="project" value="GO_Central"/>
</dbReference>
<evidence type="ECO:0000313" key="5">
    <source>
        <dbReference type="EMBL" id="KAJ0196805.1"/>
    </source>
</evidence>
<dbReference type="Gene3D" id="3.90.640.10">
    <property type="entry name" value="Actin, Chain A, domain 4"/>
    <property type="match status" value="1"/>
</dbReference>
<comment type="caution">
    <text evidence="5">The sequence shown here is derived from an EMBL/GenBank/DDBJ whole genome shotgun (WGS) entry which is preliminary data.</text>
</comment>
<dbReference type="FunFam" id="3.30.420.40:FF:000171">
    <property type="entry name" value="Heat shock 70 kDa protein 4"/>
    <property type="match status" value="2"/>
</dbReference>
<name>A0A9R1UZD1_LACSA</name>
<keyword evidence="6" id="KW-1185">Reference proteome</keyword>
<keyword evidence="1" id="KW-0547">Nucleotide-binding</keyword>
<evidence type="ECO:0000256" key="1">
    <source>
        <dbReference type="ARBA" id="ARBA00022741"/>
    </source>
</evidence>
<keyword evidence="2" id="KW-0067">ATP-binding</keyword>
<keyword evidence="3" id="KW-0143">Chaperone</keyword>
<dbReference type="AlphaFoldDB" id="A0A9R1UZD1"/>
<dbReference type="PRINTS" id="PR00301">
    <property type="entry name" value="HEATSHOCK70"/>
</dbReference>
<dbReference type="GO" id="GO:0140662">
    <property type="term" value="F:ATP-dependent protein folding chaperone"/>
    <property type="evidence" value="ECO:0007669"/>
    <property type="project" value="InterPro"/>
</dbReference>
<evidence type="ECO:0000256" key="2">
    <source>
        <dbReference type="ARBA" id="ARBA00022840"/>
    </source>
</evidence>
<evidence type="ECO:0008006" key="7">
    <source>
        <dbReference type="Google" id="ProtNLM"/>
    </source>
</evidence>
<dbReference type="InterPro" id="IPR029047">
    <property type="entry name" value="HSP70_peptide-bd_sf"/>
</dbReference>
<dbReference type="Proteomes" id="UP000235145">
    <property type="component" value="Unassembled WGS sequence"/>
</dbReference>
<dbReference type="GO" id="GO:0006457">
    <property type="term" value="P:protein folding"/>
    <property type="evidence" value="ECO:0000318"/>
    <property type="project" value="GO_Central"/>
</dbReference>
<proteinExistence type="inferred from homology"/>
<evidence type="ECO:0000256" key="3">
    <source>
        <dbReference type="ARBA" id="ARBA00023186"/>
    </source>
</evidence>
<sequence>MSVVGFDIGNENCAIAVAKRSGIDMLLNDESKRETPAVVSFGEKQRFLGSSGAAFATKYPKSTISQIKRLIGRKYKEPSMQEELKLLPFETTEGPHGGVLIHLQYLDKTWTFTPVDILGMLFAHLKQMTEKNLESPVIDCVIGIPSYFTDLQRREYLHAASIAGLRPLQLVHDCTAVALGYGMFKTDFLKKGPTIVLFLDIGQCDTQVTVAAFEKGKMEILAHSFDPNLGGRDFDEVLFSHFATQFKQQYGIDVYTNVRASMRLRTACEKLKKVLSANAEAPLSIECLVDDKDLVGFITREEFEKLSAKLLQRVSDVCQKAIKDSGLSADKIHSIEVVGSGSRIPAIMRKLTSVFDKEPMRTLNGSECVARGCALSCAMLSPTCRVKDYKVKDIFPYSVGLRFDDGENKRHPELKPFPKGSPFPTNKTVPYHGNITFCCEVFYTNKMDFPSGISPLVGRFRISPHLTSGEKSVKATVNVQLNAHGIFEIKSVSFLEVLHPLFDYSKLYSLMMMYANNLMKNGAAGYNTTGSTLRNAHSAVEPRSRAREQKLLVSENYHVMTTIDEIHKAQKRAEMFADQDIKVEKTKEKRNTLESFIYDTRSKLFSSFRSLATDSEVEIISKRLQKTLEWLYEEGDDESEQVYIRKLEHLEKYLDPIENRYTDEKVRQEATRALQTCIKKNRLAADQLPPSQKEEVNNACIQAEWWLNQLSHLQDSLPKNATRIYCLSSISGITQAFKRLVSFYSIFS</sequence>
<dbReference type="PANTHER" id="PTHR45639:SF23">
    <property type="entry name" value="HEAT SHOCK PROTEIN 70 FAMILY"/>
    <property type="match status" value="1"/>
</dbReference>
<dbReference type="FunFam" id="3.30.30.30:FF:000002">
    <property type="entry name" value="Heat shock 70 kDa protein 4"/>
    <property type="match status" value="1"/>
</dbReference>
<evidence type="ECO:0000256" key="4">
    <source>
        <dbReference type="ARBA" id="ARBA00061090"/>
    </source>
</evidence>
<dbReference type="InterPro" id="IPR043129">
    <property type="entry name" value="ATPase_NBD"/>
</dbReference>
<dbReference type="Pfam" id="PF00012">
    <property type="entry name" value="HSP70"/>
    <property type="match status" value="2"/>
</dbReference>
<evidence type="ECO:0000313" key="6">
    <source>
        <dbReference type="Proteomes" id="UP000235145"/>
    </source>
</evidence>
<dbReference type="Gene3D" id="3.30.420.40">
    <property type="match status" value="2"/>
</dbReference>
<comment type="similarity">
    <text evidence="4">Belongs to the heat shock protein 70 (TC 1.A.33) family. HSP110/SSE subfamily.</text>
</comment>
<dbReference type="PANTHER" id="PTHR45639">
    <property type="entry name" value="HSC70CB, ISOFORM G-RELATED"/>
    <property type="match status" value="1"/>
</dbReference>
<dbReference type="SUPFAM" id="SSF100920">
    <property type="entry name" value="Heat shock protein 70kD (HSP70), peptide-binding domain"/>
    <property type="match status" value="1"/>
</dbReference>
<dbReference type="InterPro" id="IPR013126">
    <property type="entry name" value="Hsp_70_fam"/>
</dbReference>
<organism evidence="5 6">
    <name type="scientific">Lactuca sativa</name>
    <name type="common">Garden lettuce</name>
    <dbReference type="NCBI Taxonomy" id="4236"/>
    <lineage>
        <taxon>Eukaryota</taxon>
        <taxon>Viridiplantae</taxon>
        <taxon>Streptophyta</taxon>
        <taxon>Embryophyta</taxon>
        <taxon>Tracheophyta</taxon>
        <taxon>Spermatophyta</taxon>
        <taxon>Magnoliopsida</taxon>
        <taxon>eudicotyledons</taxon>
        <taxon>Gunneridae</taxon>
        <taxon>Pentapetalae</taxon>
        <taxon>asterids</taxon>
        <taxon>campanulids</taxon>
        <taxon>Asterales</taxon>
        <taxon>Asteraceae</taxon>
        <taxon>Cichorioideae</taxon>
        <taxon>Cichorieae</taxon>
        <taxon>Lactucinae</taxon>
        <taxon>Lactuca</taxon>
    </lineage>
</organism>
<dbReference type="GO" id="GO:0005829">
    <property type="term" value="C:cytosol"/>
    <property type="evidence" value="ECO:0000318"/>
    <property type="project" value="GO_Central"/>
</dbReference>
<dbReference type="FunFam" id="1.20.1270.10:FF:000002">
    <property type="entry name" value="Heat shock 70 kDa protein 4"/>
    <property type="match status" value="1"/>
</dbReference>
<dbReference type="GO" id="GO:0005634">
    <property type="term" value="C:nucleus"/>
    <property type="evidence" value="ECO:0000318"/>
    <property type="project" value="GO_Central"/>
</dbReference>
<gene>
    <name evidence="5" type="ORF">LSAT_V11C700349030</name>
</gene>
<dbReference type="Gene3D" id="3.30.30.30">
    <property type="match status" value="1"/>
</dbReference>
<dbReference type="Gene3D" id="1.20.1270.10">
    <property type="match status" value="1"/>
</dbReference>
<dbReference type="SUPFAM" id="SSF100934">
    <property type="entry name" value="Heat shock protein 70kD (HSP70), C-terminal subdomain"/>
    <property type="match status" value="1"/>
</dbReference>
<dbReference type="InterPro" id="IPR029048">
    <property type="entry name" value="HSP70_C_sf"/>
</dbReference>